<dbReference type="Pfam" id="PF12840">
    <property type="entry name" value="HTH_20"/>
    <property type="match status" value="1"/>
</dbReference>
<comment type="caution">
    <text evidence="1">The sequence shown here is derived from an EMBL/GenBank/DDBJ whole genome shotgun (WGS) entry which is preliminary data.</text>
</comment>
<proteinExistence type="predicted"/>
<dbReference type="SUPFAM" id="SSF46785">
    <property type="entry name" value="Winged helix' DNA-binding domain"/>
    <property type="match status" value="1"/>
</dbReference>
<evidence type="ECO:0000313" key="2">
    <source>
        <dbReference type="Proteomes" id="UP000051020"/>
    </source>
</evidence>
<dbReference type="Proteomes" id="UP000051020">
    <property type="component" value="Unassembled WGS sequence"/>
</dbReference>
<reference evidence="1 2" key="1">
    <citation type="journal article" date="2015" name="Genome Announc.">
        <title>Expanding the biotechnology potential of lactobacilli through comparative genomics of 213 strains and associated genera.</title>
        <authorList>
            <person name="Sun Z."/>
            <person name="Harris H.M."/>
            <person name="McCann A."/>
            <person name="Guo C."/>
            <person name="Argimon S."/>
            <person name="Zhang W."/>
            <person name="Yang X."/>
            <person name="Jeffery I.B."/>
            <person name="Cooney J.C."/>
            <person name="Kagawa T.F."/>
            <person name="Liu W."/>
            <person name="Song Y."/>
            <person name="Salvetti E."/>
            <person name="Wrobel A."/>
            <person name="Rasinkangas P."/>
            <person name="Parkhill J."/>
            <person name="Rea M.C."/>
            <person name="O'Sullivan O."/>
            <person name="Ritari J."/>
            <person name="Douillard F.P."/>
            <person name="Paul Ross R."/>
            <person name="Yang R."/>
            <person name="Briner A.E."/>
            <person name="Felis G.E."/>
            <person name="de Vos W.M."/>
            <person name="Barrangou R."/>
            <person name="Klaenhammer T.R."/>
            <person name="Caufield P.W."/>
            <person name="Cui Y."/>
            <person name="Zhang H."/>
            <person name="O'Toole P.W."/>
        </authorList>
    </citation>
    <scope>NUCLEOTIDE SEQUENCE [LARGE SCALE GENOMIC DNA]</scope>
    <source>
        <strain evidence="1 2">DSM 20314</strain>
    </source>
</reference>
<organism evidence="1 2">
    <name type="scientific">Lactiplantibacillus pentosus DSM 20314</name>
    <dbReference type="NCBI Taxonomy" id="1423791"/>
    <lineage>
        <taxon>Bacteria</taxon>
        <taxon>Bacillati</taxon>
        <taxon>Bacillota</taxon>
        <taxon>Bacilli</taxon>
        <taxon>Lactobacillales</taxon>
        <taxon>Lactobacillaceae</taxon>
        <taxon>Lactiplantibacillus</taxon>
    </lineage>
</organism>
<gene>
    <name evidence="1" type="ORF">FD24_GL001515</name>
</gene>
<dbReference type="InterPro" id="IPR036390">
    <property type="entry name" value="WH_DNA-bd_sf"/>
</dbReference>
<dbReference type="AlphaFoldDB" id="A0A837RDA4"/>
<name>A0A837RDA4_LACPE</name>
<dbReference type="InterPro" id="IPR036388">
    <property type="entry name" value="WH-like_DNA-bd_sf"/>
</dbReference>
<sequence length="197" mass="22406">MKNMPKNTLAQFAKLMADPKVSAILKATKSEDGLTTKQISAQTKIPNNQLYYTINKMQDADLLTIVNQVQVKNLTENYYSSAHLSNETPRFQTDLDALDTDMTNISGTWTHTHIQEVLQWIMLLNHDFSETFREEMADKQPDEASVFFSNATLNLSAAGEHQLRLDIIKLLGNAEKNDPDPNSKDKHQAKILIEKWE</sequence>
<accession>A0A837RDA4</accession>
<protein>
    <submittedName>
        <fullName evidence="1">Uncharacterized protein</fullName>
    </submittedName>
</protein>
<evidence type="ECO:0000313" key="1">
    <source>
        <dbReference type="EMBL" id="KRK26706.1"/>
    </source>
</evidence>
<dbReference type="EMBL" id="AZCU01000002">
    <property type="protein sequence ID" value="KRK26706.1"/>
    <property type="molecule type" value="Genomic_DNA"/>
</dbReference>
<dbReference type="Gene3D" id="1.10.10.10">
    <property type="entry name" value="Winged helix-like DNA-binding domain superfamily/Winged helix DNA-binding domain"/>
    <property type="match status" value="1"/>
</dbReference>